<dbReference type="EMBL" id="SWBQ01000003">
    <property type="protein sequence ID" value="TKC05980.1"/>
    <property type="molecule type" value="Genomic_DNA"/>
</dbReference>
<evidence type="ECO:0000256" key="1">
    <source>
        <dbReference type="ARBA" id="ARBA00010641"/>
    </source>
</evidence>
<proteinExistence type="inferred from homology"/>
<gene>
    <name evidence="7" type="ORF">FA047_11620</name>
</gene>
<reference evidence="7 8" key="1">
    <citation type="submission" date="2019-04" db="EMBL/GenBank/DDBJ databases">
        <title>Pedobacter sp. RP-3-15 sp. nov., isolated from Arctic soil.</title>
        <authorList>
            <person name="Dahal R.H."/>
            <person name="Kim D.-U."/>
        </authorList>
    </citation>
    <scope>NUCLEOTIDE SEQUENCE [LARGE SCALE GENOMIC DNA]</scope>
    <source>
        <strain evidence="7 8">RP-3-15</strain>
    </source>
</reference>
<dbReference type="PANTHER" id="PTHR43133:SF46">
    <property type="entry name" value="RNA POLYMERASE SIGMA-70 FACTOR ECF SUBFAMILY"/>
    <property type="match status" value="1"/>
</dbReference>
<dbReference type="GO" id="GO:0016987">
    <property type="term" value="F:sigma factor activity"/>
    <property type="evidence" value="ECO:0007669"/>
    <property type="project" value="UniProtKB-KW"/>
</dbReference>
<dbReference type="InterPro" id="IPR013324">
    <property type="entry name" value="RNA_pol_sigma_r3/r4-like"/>
</dbReference>
<evidence type="ECO:0000259" key="6">
    <source>
        <dbReference type="Pfam" id="PF08281"/>
    </source>
</evidence>
<dbReference type="InterPro" id="IPR039425">
    <property type="entry name" value="RNA_pol_sigma-70-like"/>
</dbReference>
<protein>
    <submittedName>
        <fullName evidence="7">RNA polymerase sigma-70 factor</fullName>
    </submittedName>
</protein>
<dbReference type="GO" id="GO:0003677">
    <property type="term" value="F:DNA binding"/>
    <property type="evidence" value="ECO:0007669"/>
    <property type="project" value="InterPro"/>
</dbReference>
<evidence type="ECO:0000256" key="3">
    <source>
        <dbReference type="ARBA" id="ARBA00023082"/>
    </source>
</evidence>
<dbReference type="RefSeq" id="WP_136836242.1">
    <property type="nucleotide sequence ID" value="NZ_SWBQ01000003.1"/>
</dbReference>
<dbReference type="PANTHER" id="PTHR43133">
    <property type="entry name" value="RNA POLYMERASE ECF-TYPE SIGMA FACTO"/>
    <property type="match status" value="1"/>
</dbReference>
<dbReference type="Gene3D" id="1.10.1740.10">
    <property type="match status" value="1"/>
</dbReference>
<dbReference type="NCBIfam" id="TIGR02985">
    <property type="entry name" value="Sig70_bacteroi1"/>
    <property type="match status" value="1"/>
</dbReference>
<sequence>MTENHDFSDVDLLSLFKRGDQSAFKLIYERYWQLLYVSACKILKDEDEAKDIVQEVFISFLNKRANLEITISISSYLYSSVRYKVFDFISRKKVRQDHLDSLSAYIYSGDLRTDRALIEKEINAEIEKEIQNLPQKMKEVFELSRKEELSHKEIADTLNISDKTVKKQISNALKLLKPRFTNYYSIILMVFFKLF</sequence>
<keyword evidence="4" id="KW-0804">Transcription</keyword>
<dbReference type="Pfam" id="PF04542">
    <property type="entry name" value="Sigma70_r2"/>
    <property type="match status" value="1"/>
</dbReference>
<keyword evidence="2" id="KW-0805">Transcription regulation</keyword>
<feature type="domain" description="RNA polymerase sigma-70 region 2" evidence="5">
    <location>
        <begin position="27"/>
        <end position="93"/>
    </location>
</feature>
<dbReference type="SUPFAM" id="SSF88659">
    <property type="entry name" value="Sigma3 and sigma4 domains of RNA polymerase sigma factors"/>
    <property type="match status" value="1"/>
</dbReference>
<dbReference type="GO" id="GO:0006352">
    <property type="term" value="P:DNA-templated transcription initiation"/>
    <property type="evidence" value="ECO:0007669"/>
    <property type="project" value="InterPro"/>
</dbReference>
<comment type="similarity">
    <text evidence="1">Belongs to the sigma-70 factor family. ECF subfamily.</text>
</comment>
<keyword evidence="8" id="KW-1185">Reference proteome</keyword>
<dbReference type="InterPro" id="IPR014327">
    <property type="entry name" value="RNA_pol_sigma70_bacteroid"/>
</dbReference>
<feature type="domain" description="RNA polymerase sigma factor 70 region 4 type 2" evidence="6">
    <location>
        <begin position="125"/>
        <end position="176"/>
    </location>
</feature>
<dbReference type="InterPro" id="IPR013249">
    <property type="entry name" value="RNA_pol_sigma70_r4_t2"/>
</dbReference>
<comment type="caution">
    <text evidence="7">The sequence shown here is derived from an EMBL/GenBank/DDBJ whole genome shotgun (WGS) entry which is preliminary data.</text>
</comment>
<evidence type="ECO:0000259" key="5">
    <source>
        <dbReference type="Pfam" id="PF04542"/>
    </source>
</evidence>
<dbReference type="CDD" id="cd06171">
    <property type="entry name" value="Sigma70_r4"/>
    <property type="match status" value="1"/>
</dbReference>
<dbReference type="SUPFAM" id="SSF88946">
    <property type="entry name" value="Sigma2 domain of RNA polymerase sigma factors"/>
    <property type="match status" value="1"/>
</dbReference>
<dbReference type="Proteomes" id="UP000307244">
    <property type="component" value="Unassembled WGS sequence"/>
</dbReference>
<evidence type="ECO:0000313" key="7">
    <source>
        <dbReference type="EMBL" id="TKC05980.1"/>
    </source>
</evidence>
<dbReference type="Gene3D" id="1.10.10.10">
    <property type="entry name" value="Winged helix-like DNA-binding domain superfamily/Winged helix DNA-binding domain"/>
    <property type="match status" value="1"/>
</dbReference>
<dbReference type="InterPro" id="IPR007627">
    <property type="entry name" value="RNA_pol_sigma70_r2"/>
</dbReference>
<evidence type="ECO:0000313" key="8">
    <source>
        <dbReference type="Proteomes" id="UP000307244"/>
    </source>
</evidence>
<dbReference type="AlphaFoldDB" id="A0A4U1CLD3"/>
<organism evidence="7 8">
    <name type="scientific">Pedobacter frigoris</name>
    <dbReference type="NCBI Taxonomy" id="2571272"/>
    <lineage>
        <taxon>Bacteria</taxon>
        <taxon>Pseudomonadati</taxon>
        <taxon>Bacteroidota</taxon>
        <taxon>Sphingobacteriia</taxon>
        <taxon>Sphingobacteriales</taxon>
        <taxon>Sphingobacteriaceae</taxon>
        <taxon>Pedobacter</taxon>
    </lineage>
</organism>
<accession>A0A4U1CLD3</accession>
<evidence type="ECO:0000256" key="2">
    <source>
        <dbReference type="ARBA" id="ARBA00023015"/>
    </source>
</evidence>
<dbReference type="Pfam" id="PF08281">
    <property type="entry name" value="Sigma70_r4_2"/>
    <property type="match status" value="1"/>
</dbReference>
<keyword evidence="3" id="KW-0731">Sigma factor</keyword>
<dbReference type="NCBIfam" id="TIGR02937">
    <property type="entry name" value="sigma70-ECF"/>
    <property type="match status" value="1"/>
</dbReference>
<name>A0A4U1CLD3_9SPHI</name>
<dbReference type="InterPro" id="IPR036388">
    <property type="entry name" value="WH-like_DNA-bd_sf"/>
</dbReference>
<evidence type="ECO:0000256" key="4">
    <source>
        <dbReference type="ARBA" id="ARBA00023163"/>
    </source>
</evidence>
<dbReference type="OrthoDB" id="659569at2"/>
<dbReference type="InterPro" id="IPR014284">
    <property type="entry name" value="RNA_pol_sigma-70_dom"/>
</dbReference>
<dbReference type="InterPro" id="IPR013325">
    <property type="entry name" value="RNA_pol_sigma_r2"/>
</dbReference>